<dbReference type="RefSeq" id="WP_020886648.1">
    <property type="nucleotide sequence ID" value="NZ_ATHI01000010.1"/>
</dbReference>
<accession>S7TBE9</accession>
<proteinExistence type="predicted"/>
<organism evidence="2 3">
    <name type="scientific">Alkalidesulfovibrio alkalitolerans DSM 16529</name>
    <dbReference type="NCBI Taxonomy" id="1121439"/>
    <lineage>
        <taxon>Bacteria</taxon>
        <taxon>Pseudomonadati</taxon>
        <taxon>Thermodesulfobacteriota</taxon>
        <taxon>Desulfovibrionia</taxon>
        <taxon>Desulfovibrionales</taxon>
        <taxon>Desulfovibrionaceae</taxon>
        <taxon>Alkalidesulfovibrio</taxon>
    </lineage>
</organism>
<dbReference type="PATRIC" id="fig|1121439.3.peg.1168"/>
<dbReference type="AlphaFoldDB" id="S7TBE9"/>
<dbReference type="Pfam" id="PF09350">
    <property type="entry name" value="DJC28_CD"/>
    <property type="match status" value="1"/>
</dbReference>
<dbReference type="EMBL" id="ATHI01000010">
    <property type="protein sequence ID" value="EPR34482.1"/>
    <property type="molecule type" value="Genomic_DNA"/>
</dbReference>
<evidence type="ECO:0000313" key="2">
    <source>
        <dbReference type="EMBL" id="EPR34482.1"/>
    </source>
</evidence>
<comment type="caution">
    <text evidence="2">The sequence shown here is derived from an EMBL/GenBank/DDBJ whole genome shotgun (WGS) entry which is preliminary data.</text>
</comment>
<dbReference type="Proteomes" id="UP000014975">
    <property type="component" value="Unassembled WGS sequence"/>
</dbReference>
<dbReference type="OrthoDB" id="9798476at2"/>
<evidence type="ECO:0000259" key="1">
    <source>
        <dbReference type="Pfam" id="PF09350"/>
    </source>
</evidence>
<sequence length="128" mass="14502">MFSAIAIVAEERIRVARERGEFDDLPGAGRPLDLDDYFRVPEDLRMAYTLLRNSGHLAEDASPRDIESTRDLLATCHDERAAHGRLQKLDVLIMRMNKARKRPAKLLVDGYELKVAERVQAQASALKD</sequence>
<dbReference type="STRING" id="1121439.dsat_2764"/>
<dbReference type="InterPro" id="IPR018961">
    <property type="entry name" value="DnaJ_homolog_subfam-C_membr-28"/>
</dbReference>
<keyword evidence="3" id="KW-1185">Reference proteome</keyword>
<protein>
    <submittedName>
        <fullName evidence="2">DnaJ-like, subfamily C, domain-containing protein</fullName>
    </submittedName>
</protein>
<name>S7TBE9_9BACT</name>
<dbReference type="eggNOG" id="ENOG5032TNY">
    <property type="taxonomic scope" value="Bacteria"/>
</dbReference>
<gene>
    <name evidence="2" type="ORF">dsat_2764</name>
</gene>
<evidence type="ECO:0000313" key="3">
    <source>
        <dbReference type="Proteomes" id="UP000014975"/>
    </source>
</evidence>
<reference evidence="2 3" key="1">
    <citation type="journal article" date="2013" name="Genome Announc.">
        <title>Draft genome sequences for three mercury-methylating, sulfate-reducing bacteria.</title>
        <authorList>
            <person name="Brown S.D."/>
            <person name="Hurt R.A.Jr."/>
            <person name="Gilmour C.C."/>
            <person name="Elias D.A."/>
        </authorList>
    </citation>
    <scope>NUCLEOTIDE SEQUENCE [LARGE SCALE GENOMIC DNA]</scope>
    <source>
        <strain evidence="2 3">DSM 16529</strain>
    </source>
</reference>
<feature type="domain" description="DnaJ homologue subfamily C member 28 conserved" evidence="1">
    <location>
        <begin position="8"/>
        <end position="73"/>
    </location>
</feature>